<dbReference type="Pfam" id="PF13392">
    <property type="entry name" value="HNH_3"/>
    <property type="match status" value="1"/>
</dbReference>
<dbReference type="GO" id="GO:0004519">
    <property type="term" value="F:endonuclease activity"/>
    <property type="evidence" value="ECO:0007669"/>
    <property type="project" value="UniProtKB-KW"/>
</dbReference>
<gene>
    <name evidence="2" type="ORF">KHX14_06435</name>
</gene>
<keyword evidence="2" id="KW-0378">Hydrolase</keyword>
<feature type="domain" description="HNH nuclease" evidence="1">
    <location>
        <begin position="63"/>
        <end position="99"/>
    </location>
</feature>
<protein>
    <submittedName>
        <fullName evidence="2">HNH endonuclease</fullName>
    </submittedName>
</protein>
<reference evidence="2" key="1">
    <citation type="submission" date="2021-02" db="EMBL/GenBank/DDBJ databases">
        <title>Infant gut strain persistence is associated with maternal origin, phylogeny, and functional potential including surface adhesion and iron acquisition.</title>
        <authorList>
            <person name="Lou Y.C."/>
        </authorList>
    </citation>
    <scope>NUCLEOTIDE SEQUENCE</scope>
    <source>
        <strain evidence="2">L3_108_000G1_dasL3_108_000G1_metabat.metabat.11</strain>
    </source>
</reference>
<keyword evidence="2" id="KW-0255">Endonuclease</keyword>
<organism evidence="2 3">
    <name type="scientific">Thomasclavelia spiroformis</name>
    <dbReference type="NCBI Taxonomy" id="29348"/>
    <lineage>
        <taxon>Bacteria</taxon>
        <taxon>Bacillati</taxon>
        <taxon>Bacillota</taxon>
        <taxon>Erysipelotrichia</taxon>
        <taxon>Erysipelotrichales</taxon>
        <taxon>Coprobacillaceae</taxon>
        <taxon>Thomasclavelia</taxon>
    </lineage>
</organism>
<comment type="caution">
    <text evidence="2">The sequence shown here is derived from an EMBL/GenBank/DDBJ whole genome shotgun (WGS) entry which is preliminary data.</text>
</comment>
<dbReference type="SUPFAM" id="SSF54060">
    <property type="entry name" value="His-Me finger endonucleases"/>
    <property type="match status" value="1"/>
</dbReference>
<dbReference type="Proteomes" id="UP000751224">
    <property type="component" value="Unassembled WGS sequence"/>
</dbReference>
<evidence type="ECO:0000259" key="1">
    <source>
        <dbReference type="Pfam" id="PF13392"/>
    </source>
</evidence>
<dbReference type="AlphaFoldDB" id="A0A943EI97"/>
<proteinExistence type="predicted"/>
<dbReference type="Gene3D" id="3.90.75.20">
    <property type="match status" value="1"/>
</dbReference>
<keyword evidence="2" id="KW-0540">Nuclease</keyword>
<accession>A0A943EI97</accession>
<dbReference type="InterPro" id="IPR003615">
    <property type="entry name" value="HNH_nuc"/>
</dbReference>
<dbReference type="RefSeq" id="WP_303887258.1">
    <property type="nucleotide sequence ID" value="NZ_JAGZCC010000032.1"/>
</dbReference>
<dbReference type="InterPro" id="IPR003647">
    <property type="entry name" value="Intron_nuc_1_rpt"/>
</dbReference>
<evidence type="ECO:0000313" key="2">
    <source>
        <dbReference type="EMBL" id="MBS5588441.1"/>
    </source>
</evidence>
<dbReference type="EMBL" id="JAGZCC010000032">
    <property type="protein sequence ID" value="MBS5588441.1"/>
    <property type="molecule type" value="Genomic_DNA"/>
</dbReference>
<dbReference type="InterPro" id="IPR044925">
    <property type="entry name" value="His-Me_finger_sf"/>
</dbReference>
<evidence type="ECO:0000313" key="3">
    <source>
        <dbReference type="Proteomes" id="UP000751224"/>
    </source>
</evidence>
<dbReference type="SMART" id="SM00497">
    <property type="entry name" value="IENR1"/>
    <property type="match status" value="1"/>
</dbReference>
<name>A0A943EI97_9FIRM</name>
<sequence length="165" mass="19442">MIENLKGEIWKRYRNTDYWTSTYGRVKRVYSCSERLLKPYRKKQKRGSWYLLVKVYGKAVKVSAMVWESFNGPIPTGYALVHRNHHQGDNALVNLQLLTFEKLGLYYGGRTKKRRLVYDIDNNVFYKGTREAAKALHISRQTVCDYCNGKVKKPVVNIRWSKIDE</sequence>